<protein>
    <submittedName>
        <fullName evidence="2">Uncharacterized protein</fullName>
    </submittedName>
</protein>
<sequence>MYNATRRNRNIGTPKQGHGQNNKLTIPEICAISKTFFERLGNYEKLERTINGHDFILVIEQTRESSKHACSTNDIEKIIEQIASSDYGNLKLIILRQPKRKEEIRIHRDRFRP</sequence>
<evidence type="ECO:0000256" key="1">
    <source>
        <dbReference type="SAM" id="MobiDB-lite"/>
    </source>
</evidence>
<dbReference type="RefSeq" id="WP_322518582.1">
    <property type="nucleotide sequence ID" value="NZ_CP140154.1"/>
</dbReference>
<organism evidence="2 3">
    <name type="scientific">Chitinophaga sancti</name>
    <dbReference type="NCBI Taxonomy" id="1004"/>
    <lineage>
        <taxon>Bacteria</taxon>
        <taxon>Pseudomonadati</taxon>
        <taxon>Bacteroidota</taxon>
        <taxon>Chitinophagia</taxon>
        <taxon>Chitinophagales</taxon>
        <taxon>Chitinophagaceae</taxon>
        <taxon>Chitinophaga</taxon>
    </lineage>
</organism>
<keyword evidence="3" id="KW-1185">Reference proteome</keyword>
<feature type="region of interest" description="Disordered" evidence="1">
    <location>
        <begin position="1"/>
        <end position="20"/>
    </location>
</feature>
<gene>
    <name evidence="2" type="ORF">SR876_09775</name>
</gene>
<name>A0ABZ0XM77_9BACT</name>
<feature type="compositionally biased region" description="Polar residues" evidence="1">
    <location>
        <begin position="10"/>
        <end position="20"/>
    </location>
</feature>
<evidence type="ECO:0000313" key="2">
    <source>
        <dbReference type="EMBL" id="WQG91793.1"/>
    </source>
</evidence>
<accession>A0ABZ0XM77</accession>
<reference evidence="2 3" key="1">
    <citation type="submission" date="2023-11" db="EMBL/GenBank/DDBJ databases">
        <title>MicrobeMod: A computational toolkit for identifying prokaryotic methylation and restriction-modification with nanopore sequencing.</title>
        <authorList>
            <person name="Crits-Christoph A."/>
            <person name="Kang S.C."/>
            <person name="Lee H."/>
            <person name="Ostrov N."/>
        </authorList>
    </citation>
    <scope>NUCLEOTIDE SEQUENCE [LARGE SCALE GENOMIC DNA]</scope>
    <source>
        <strain evidence="2 3">ATCC 23090</strain>
    </source>
</reference>
<dbReference type="EMBL" id="CP140154">
    <property type="protein sequence ID" value="WQG91793.1"/>
    <property type="molecule type" value="Genomic_DNA"/>
</dbReference>
<evidence type="ECO:0000313" key="3">
    <source>
        <dbReference type="Proteomes" id="UP001326715"/>
    </source>
</evidence>
<dbReference type="Proteomes" id="UP001326715">
    <property type="component" value="Chromosome"/>
</dbReference>
<proteinExistence type="predicted"/>